<protein>
    <recommendedName>
        <fullName evidence="4">Primosomal protein</fullName>
    </recommendedName>
</protein>
<name>A0A6L9W5C8_9ACTN</name>
<dbReference type="RefSeq" id="WP_163207142.1">
    <property type="nucleotide sequence ID" value="NZ_JAAGWG010000027.1"/>
</dbReference>
<reference evidence="2 3" key="1">
    <citation type="submission" date="2019-12" db="EMBL/GenBank/DDBJ databases">
        <title>the WGS of Blastococcus saxobsidens 67B17.</title>
        <authorList>
            <person name="Jiang Z."/>
        </authorList>
    </citation>
    <scope>NUCLEOTIDE SEQUENCE [LARGE SCALE GENOMIC DNA]</scope>
    <source>
        <strain evidence="2 3">67B17</strain>
    </source>
</reference>
<gene>
    <name evidence="2" type="ORF">GCU60_16305</name>
</gene>
<accession>A0A6L9W5C8</accession>
<dbReference type="Proteomes" id="UP000479241">
    <property type="component" value="Unassembled WGS sequence"/>
</dbReference>
<organism evidence="2 3">
    <name type="scientific">Blastococcus saxobsidens</name>
    <dbReference type="NCBI Taxonomy" id="138336"/>
    <lineage>
        <taxon>Bacteria</taxon>
        <taxon>Bacillati</taxon>
        <taxon>Actinomycetota</taxon>
        <taxon>Actinomycetes</taxon>
        <taxon>Geodermatophilales</taxon>
        <taxon>Geodermatophilaceae</taxon>
        <taxon>Blastococcus</taxon>
    </lineage>
</organism>
<feature type="compositionally biased region" description="Acidic residues" evidence="1">
    <location>
        <begin position="216"/>
        <end position="229"/>
    </location>
</feature>
<evidence type="ECO:0008006" key="4">
    <source>
        <dbReference type="Google" id="ProtNLM"/>
    </source>
</evidence>
<dbReference type="AlphaFoldDB" id="A0A6L9W5C8"/>
<evidence type="ECO:0000313" key="3">
    <source>
        <dbReference type="Proteomes" id="UP000479241"/>
    </source>
</evidence>
<evidence type="ECO:0000313" key="2">
    <source>
        <dbReference type="EMBL" id="NEK87306.1"/>
    </source>
</evidence>
<feature type="region of interest" description="Disordered" evidence="1">
    <location>
        <begin position="200"/>
        <end position="241"/>
    </location>
</feature>
<sequence length="446" mass="47352">MARPSIVPIALTLDDRTGYTLWAPPWEEDGEEWQAFLGTTEGDGVGGRAMVHLFPTPAKLAAFCRTSTDHDLADHPVWPVVSGLGAADLTPDEDHRFDLDGVYDIAAEDPDRWAVEELAATVDIVSRLAECLDTTDEDDDEEQFEATAELAAKPEIGSLGLGVEAFAGRSGEDAWIGVGSVLDDLWEDVVEELSEHFDWTGGGTATLEEYPSASETVDDEPLDDEDDDTGTQVRPAGATAASAGVSEIARGSRVSASPAAVAAAAQFWEGVGILPVEVVVPEGAGVTLRCYVDDVARFLGREGEVFLFDTPADLARFCAGTERHDLSEIASWPEVADTDTVPLPGEQDRYDLTEVSEVLAQVADGAAGLVTYGTLAQPVEGVRDLAEYAGLTRVEELMQPSAPLGRAVARAEREPDATLTAADAAQLRPAWDQVVAAVNGALVFRG</sequence>
<comment type="caution">
    <text evidence="2">The sequence shown here is derived from an EMBL/GenBank/DDBJ whole genome shotgun (WGS) entry which is preliminary data.</text>
</comment>
<evidence type="ECO:0000256" key="1">
    <source>
        <dbReference type="SAM" id="MobiDB-lite"/>
    </source>
</evidence>
<proteinExistence type="predicted"/>
<dbReference type="EMBL" id="JAAGWG010000027">
    <property type="protein sequence ID" value="NEK87306.1"/>
    <property type="molecule type" value="Genomic_DNA"/>
</dbReference>